<gene>
    <name evidence="17" type="ORF">CANINC_000034</name>
</gene>
<dbReference type="GO" id="GO:0006826">
    <property type="term" value="P:iron ion transport"/>
    <property type="evidence" value="ECO:0007669"/>
    <property type="project" value="TreeGrafter"/>
</dbReference>
<proteinExistence type="inferred from homology"/>
<dbReference type="InterPro" id="IPR013112">
    <property type="entry name" value="FAD-bd_8"/>
</dbReference>
<keyword evidence="6" id="KW-0274">FAD</keyword>
<keyword evidence="7" id="KW-0249">Electron transport</keyword>
<evidence type="ECO:0000256" key="14">
    <source>
        <dbReference type="SAM" id="Phobius"/>
    </source>
</evidence>
<comment type="subcellular location">
    <subcellularLocation>
        <location evidence="1">Membrane</location>
        <topology evidence="1">Multi-pass membrane protein</topology>
    </subcellularLocation>
</comment>
<feature type="signal peptide" evidence="15">
    <location>
        <begin position="1"/>
        <end position="21"/>
    </location>
</feature>
<dbReference type="SFLD" id="SFLDS00052">
    <property type="entry name" value="Ferric_Reductase_Domain"/>
    <property type="match status" value="1"/>
</dbReference>
<dbReference type="GO" id="GO:0015677">
    <property type="term" value="P:copper ion import"/>
    <property type="evidence" value="ECO:0007669"/>
    <property type="project" value="TreeGrafter"/>
</dbReference>
<feature type="transmembrane region" description="Helical" evidence="14">
    <location>
        <begin position="161"/>
        <end position="184"/>
    </location>
</feature>
<dbReference type="CDD" id="cd06186">
    <property type="entry name" value="NOX_Duox_like_FAD_NADP"/>
    <property type="match status" value="1"/>
</dbReference>
<keyword evidence="18" id="KW-1185">Reference proteome</keyword>
<feature type="domain" description="FAD-binding FR-type" evidence="16">
    <location>
        <begin position="410"/>
        <end position="529"/>
    </location>
</feature>
<sequence>MNISALVQILLLSVCAEAAAGWTRYSEGYYISAGCKKGIGKVANFCGDAKTSGTTKCLCKNEYALATWLNCGYSIWPKSEESFRKQIIEECGAKPKTAITEEHLDKVWSEYSSQVVNIDSLKSFNKTSPKYPVMSKALKKTAIGMYWGQKHRWGNVDVSHYLGIAFVAFAGLVFLLTAIINWMARMSRSFANQGQNKFQNAIRKHFTLGIFPRHLQSSKFGGGINPDKLETLYIAMMLLYSILANFILGFDWYVGDGQFKNKQSGMSRYYGDRSGILLSYQLPLLFIFPGRNNLFQYVTRWRQARFLSFHKWIARIVIAEVLIHSFAMASQYYADFGKFSKRMDEGYYRYGIVSTVFFCLFIPFTIGYLREHLYEVFLVIHIVLACFSIWTAYIHVAEMHYEPFYWACIAVWIFDRVARVARILLTGFSNKVEVEYFESNHSIKFTAKGGILKPYPGSHAYIHFLTPMLFWQSHPFTCMPSASQPGHVSFVCKVKGGITEKIANLCIANGGKYTMSVAIDGYYGEHSHYKFFDKSVFITGSTGISGPYYIAKDLCEKLPNHEVKLYWSVRYLQDIKAYLPELLTFKGTNVKPIIYVSNYDSTYASGSGSGSSDNENKESIDGTENKSDDDISEVVKHFEVHPGRIPVVEIIDKEMMESNESNGSVAFGLCAHPEVVDTARKHIANNLNVTSKRTEYFEEMQRW</sequence>
<feature type="chain" id="PRO_5020758049" description="FAD-binding FR-type domain-containing protein" evidence="15">
    <location>
        <begin position="22"/>
        <end position="703"/>
    </location>
</feature>
<evidence type="ECO:0000256" key="15">
    <source>
        <dbReference type="SAM" id="SignalP"/>
    </source>
</evidence>
<feature type="transmembrane region" description="Helical" evidence="14">
    <location>
        <begin position="232"/>
        <end position="254"/>
    </location>
</feature>
<keyword evidence="12" id="KW-0325">Glycoprotein</keyword>
<dbReference type="GO" id="GO:0000293">
    <property type="term" value="F:ferric-chelate reductase activity"/>
    <property type="evidence" value="ECO:0007669"/>
    <property type="project" value="UniProtKB-ARBA"/>
</dbReference>
<feature type="transmembrane region" description="Helical" evidence="14">
    <location>
        <begin position="376"/>
        <end position="397"/>
    </location>
</feature>
<feature type="transmembrane region" description="Helical" evidence="14">
    <location>
        <begin position="346"/>
        <end position="369"/>
    </location>
</feature>
<dbReference type="STRING" id="52247.A0A4T0X7P8"/>
<feature type="transmembrane region" description="Helical" evidence="14">
    <location>
        <begin position="312"/>
        <end position="334"/>
    </location>
</feature>
<dbReference type="Pfam" id="PF01794">
    <property type="entry name" value="Ferric_reduct"/>
    <property type="match status" value="1"/>
</dbReference>
<evidence type="ECO:0000259" key="16">
    <source>
        <dbReference type="PROSITE" id="PS51384"/>
    </source>
</evidence>
<feature type="region of interest" description="Disordered" evidence="13">
    <location>
        <begin position="606"/>
        <end position="631"/>
    </location>
</feature>
<evidence type="ECO:0000256" key="9">
    <source>
        <dbReference type="ARBA" id="ARBA00023002"/>
    </source>
</evidence>
<accession>A0A4T0X7P8</accession>
<evidence type="ECO:0000256" key="7">
    <source>
        <dbReference type="ARBA" id="ARBA00022982"/>
    </source>
</evidence>
<evidence type="ECO:0000256" key="2">
    <source>
        <dbReference type="ARBA" id="ARBA00006278"/>
    </source>
</evidence>
<dbReference type="InterPro" id="IPR013121">
    <property type="entry name" value="Fe_red_NAD-bd_6"/>
</dbReference>
<dbReference type="EMBL" id="SELW01000005">
    <property type="protein sequence ID" value="TID31405.1"/>
    <property type="molecule type" value="Genomic_DNA"/>
</dbReference>
<dbReference type="InterPro" id="IPR013130">
    <property type="entry name" value="Fe3_Rdtase_TM_dom"/>
</dbReference>
<reference evidence="17 18" key="1">
    <citation type="journal article" date="2019" name="Front. Genet.">
        <title>Whole-Genome Sequencing of the Opportunistic Yeast Pathogen Candida inconspicua Uncovers Its Hybrid Origin.</title>
        <authorList>
            <person name="Mixao V."/>
            <person name="Hansen A.P."/>
            <person name="Saus E."/>
            <person name="Boekhout T."/>
            <person name="Lass-Florl C."/>
            <person name="Gabaldon T."/>
        </authorList>
    </citation>
    <scope>NUCLEOTIDE SEQUENCE [LARGE SCALE GENOMIC DNA]</scope>
    <source>
        <strain evidence="17 18">CBS 180</strain>
    </source>
</reference>
<keyword evidence="3" id="KW-0813">Transport</keyword>
<keyword evidence="9" id="KW-0560">Oxidoreductase</keyword>
<dbReference type="PANTHER" id="PTHR32361">
    <property type="entry name" value="FERRIC/CUPRIC REDUCTASE TRANSMEMBRANE COMPONENT"/>
    <property type="match status" value="1"/>
</dbReference>
<dbReference type="Pfam" id="PF08030">
    <property type="entry name" value="NAD_binding_6"/>
    <property type="match status" value="1"/>
</dbReference>
<dbReference type="PROSITE" id="PS51384">
    <property type="entry name" value="FAD_FR"/>
    <property type="match status" value="1"/>
</dbReference>
<keyword evidence="10" id="KW-0406">Ion transport</keyword>
<evidence type="ECO:0000256" key="4">
    <source>
        <dbReference type="ARBA" id="ARBA00022630"/>
    </source>
</evidence>
<protein>
    <recommendedName>
        <fullName evidence="16">FAD-binding FR-type domain-containing protein</fullName>
    </recommendedName>
</protein>
<comment type="caution">
    <text evidence="17">The sequence shown here is derived from an EMBL/GenBank/DDBJ whole genome shotgun (WGS) entry which is preliminary data.</text>
</comment>
<evidence type="ECO:0000256" key="11">
    <source>
        <dbReference type="ARBA" id="ARBA00023136"/>
    </source>
</evidence>
<feature type="transmembrane region" description="Helical" evidence="14">
    <location>
        <begin position="274"/>
        <end position="291"/>
    </location>
</feature>
<dbReference type="PANTHER" id="PTHR32361:SF9">
    <property type="entry name" value="FERRIC REDUCTASE TRANSMEMBRANE COMPONENT 3-RELATED"/>
    <property type="match status" value="1"/>
</dbReference>
<dbReference type="InterPro" id="IPR051410">
    <property type="entry name" value="Ferric/Cupric_Reductase"/>
</dbReference>
<dbReference type="Pfam" id="PF08022">
    <property type="entry name" value="FAD_binding_8"/>
    <property type="match status" value="1"/>
</dbReference>
<keyword evidence="4" id="KW-0285">Flavoprotein</keyword>
<evidence type="ECO:0000313" key="17">
    <source>
        <dbReference type="EMBL" id="TID31405.1"/>
    </source>
</evidence>
<name>A0A4T0X7P8_9ASCO</name>
<dbReference type="SUPFAM" id="SSF52343">
    <property type="entry name" value="Ferredoxin reductase-like, C-terminal NADP-linked domain"/>
    <property type="match status" value="1"/>
</dbReference>
<dbReference type="InterPro" id="IPR017927">
    <property type="entry name" value="FAD-bd_FR_type"/>
</dbReference>
<dbReference type="SFLD" id="SFLDG01168">
    <property type="entry name" value="Ferric_reductase_subgroup_(FRE"/>
    <property type="match status" value="1"/>
</dbReference>
<dbReference type="GO" id="GO:0006879">
    <property type="term" value="P:intracellular iron ion homeostasis"/>
    <property type="evidence" value="ECO:0007669"/>
    <property type="project" value="TreeGrafter"/>
</dbReference>
<evidence type="ECO:0000256" key="1">
    <source>
        <dbReference type="ARBA" id="ARBA00004141"/>
    </source>
</evidence>
<evidence type="ECO:0000256" key="5">
    <source>
        <dbReference type="ARBA" id="ARBA00022692"/>
    </source>
</evidence>
<evidence type="ECO:0000313" key="18">
    <source>
        <dbReference type="Proteomes" id="UP000307173"/>
    </source>
</evidence>
<evidence type="ECO:0000256" key="13">
    <source>
        <dbReference type="SAM" id="MobiDB-lite"/>
    </source>
</evidence>
<keyword evidence="15" id="KW-0732">Signal</keyword>
<keyword evidence="8 14" id="KW-1133">Transmembrane helix</keyword>
<dbReference type="Proteomes" id="UP000307173">
    <property type="component" value="Unassembled WGS sequence"/>
</dbReference>
<evidence type="ECO:0000256" key="3">
    <source>
        <dbReference type="ARBA" id="ARBA00022448"/>
    </source>
</evidence>
<dbReference type="Gene3D" id="3.40.50.80">
    <property type="entry name" value="Nucleotide-binding domain of ferredoxin-NADP reductase (FNR) module"/>
    <property type="match status" value="1"/>
</dbReference>
<evidence type="ECO:0000256" key="8">
    <source>
        <dbReference type="ARBA" id="ARBA00022989"/>
    </source>
</evidence>
<evidence type="ECO:0000256" key="10">
    <source>
        <dbReference type="ARBA" id="ARBA00023065"/>
    </source>
</evidence>
<evidence type="ECO:0000256" key="6">
    <source>
        <dbReference type="ARBA" id="ARBA00022827"/>
    </source>
</evidence>
<evidence type="ECO:0000256" key="12">
    <source>
        <dbReference type="ARBA" id="ARBA00023180"/>
    </source>
</evidence>
<organism evidence="17 18">
    <name type="scientific">Pichia inconspicua</name>
    <dbReference type="NCBI Taxonomy" id="52247"/>
    <lineage>
        <taxon>Eukaryota</taxon>
        <taxon>Fungi</taxon>
        <taxon>Dikarya</taxon>
        <taxon>Ascomycota</taxon>
        <taxon>Saccharomycotina</taxon>
        <taxon>Pichiomycetes</taxon>
        <taxon>Pichiales</taxon>
        <taxon>Pichiaceae</taxon>
        <taxon>Pichia</taxon>
    </lineage>
</organism>
<comment type="similarity">
    <text evidence="2">Belongs to the ferric reductase (FRE) family.</text>
</comment>
<keyword evidence="11 14" id="KW-0472">Membrane</keyword>
<dbReference type="AlphaFoldDB" id="A0A4T0X7P8"/>
<dbReference type="InterPro" id="IPR039261">
    <property type="entry name" value="FNR_nucleotide-bd"/>
</dbReference>
<dbReference type="OrthoDB" id="4494341at2759"/>
<feature type="compositionally biased region" description="Basic and acidic residues" evidence="13">
    <location>
        <begin position="614"/>
        <end position="631"/>
    </location>
</feature>
<keyword evidence="5 14" id="KW-0812">Transmembrane</keyword>
<dbReference type="GO" id="GO:0005886">
    <property type="term" value="C:plasma membrane"/>
    <property type="evidence" value="ECO:0007669"/>
    <property type="project" value="TreeGrafter"/>
</dbReference>